<dbReference type="InterPro" id="IPR052712">
    <property type="entry name" value="Acid_resist_chaperone_HdeD"/>
</dbReference>
<reference evidence="3" key="1">
    <citation type="submission" date="2023-03" db="EMBL/GenBank/DDBJ databases">
        <title>Multiphase analysis and comparison of six strains from genera Psychromarinibacter, Lutimaribacter, and Maritimibacter, including a novel species: Psychromarinibacter sediminicola sp. nov.</title>
        <authorList>
            <person name="Wang Y.-H."/>
            <person name="Ye M.-Q."/>
            <person name="Du Z.-J."/>
        </authorList>
    </citation>
    <scope>NUCLEOTIDE SEQUENCE</scope>
    <source>
        <strain evidence="3">C21-152</strain>
    </source>
</reference>
<dbReference type="AlphaFoldDB" id="A0AAE3NW22"/>
<keyword evidence="4" id="KW-1185">Reference proteome</keyword>
<sequence length="253" mass="26631">MADRRQDDDGHKSDMHPTGPARPEAAETDVTRTEASRHEPARPETVGASPGSGERPQDEGSHGSRPSGDDGGMTGLAASPEVMDAIRERRGWFVALGIALLVAGTAALLFPFVASVAAKVVIGWLMLIAGAVTLWHAFQTRDWSSTLWNALIGLLSLAAGVYLAFFPLAGLIGLTLFLGAVFAVQGVFEVMMALQNRDRRGWGWMIASGVLSVVLGVVLMFGLPGTAVWALGLLVGVHFITSGASLLALTWSA</sequence>
<dbReference type="Pfam" id="PF03729">
    <property type="entry name" value="DUF308"/>
    <property type="match status" value="1"/>
</dbReference>
<evidence type="ECO:0000256" key="1">
    <source>
        <dbReference type="SAM" id="MobiDB-lite"/>
    </source>
</evidence>
<dbReference type="GO" id="GO:0005886">
    <property type="term" value="C:plasma membrane"/>
    <property type="evidence" value="ECO:0007669"/>
    <property type="project" value="TreeGrafter"/>
</dbReference>
<protein>
    <submittedName>
        <fullName evidence="3">HdeD family acid-resistance protein</fullName>
    </submittedName>
</protein>
<evidence type="ECO:0000256" key="2">
    <source>
        <dbReference type="SAM" id="Phobius"/>
    </source>
</evidence>
<feature type="transmembrane region" description="Helical" evidence="2">
    <location>
        <begin position="92"/>
        <end position="110"/>
    </location>
</feature>
<dbReference type="InterPro" id="IPR005325">
    <property type="entry name" value="DUF308_memb"/>
</dbReference>
<dbReference type="EMBL" id="JARGYC010000074">
    <property type="protein sequence ID" value="MDF0603076.1"/>
    <property type="molecule type" value="Genomic_DNA"/>
</dbReference>
<dbReference type="PANTHER" id="PTHR34989:SF1">
    <property type="entry name" value="PROTEIN HDED"/>
    <property type="match status" value="1"/>
</dbReference>
<feature type="compositionally biased region" description="Basic and acidic residues" evidence="1">
    <location>
        <begin position="1"/>
        <end position="15"/>
    </location>
</feature>
<feature type="region of interest" description="Disordered" evidence="1">
    <location>
        <begin position="1"/>
        <end position="77"/>
    </location>
</feature>
<organism evidence="3 4">
    <name type="scientific">Psychromarinibacter sediminicola</name>
    <dbReference type="NCBI Taxonomy" id="3033385"/>
    <lineage>
        <taxon>Bacteria</taxon>
        <taxon>Pseudomonadati</taxon>
        <taxon>Pseudomonadota</taxon>
        <taxon>Alphaproteobacteria</taxon>
        <taxon>Rhodobacterales</taxon>
        <taxon>Paracoccaceae</taxon>
        <taxon>Psychromarinibacter</taxon>
    </lineage>
</organism>
<keyword evidence="2" id="KW-0472">Membrane</keyword>
<feature type="compositionally biased region" description="Basic and acidic residues" evidence="1">
    <location>
        <begin position="29"/>
        <end position="42"/>
    </location>
</feature>
<gene>
    <name evidence="3" type="ORF">P1J78_20210</name>
</gene>
<name>A0AAE3NW22_9RHOB</name>
<dbReference type="PANTHER" id="PTHR34989">
    <property type="entry name" value="PROTEIN HDED"/>
    <property type="match status" value="1"/>
</dbReference>
<keyword evidence="2" id="KW-1133">Transmembrane helix</keyword>
<feature type="transmembrane region" description="Helical" evidence="2">
    <location>
        <begin position="116"/>
        <end position="135"/>
    </location>
</feature>
<comment type="caution">
    <text evidence="3">The sequence shown here is derived from an EMBL/GenBank/DDBJ whole genome shotgun (WGS) entry which is preliminary data.</text>
</comment>
<evidence type="ECO:0000313" key="3">
    <source>
        <dbReference type="EMBL" id="MDF0603076.1"/>
    </source>
</evidence>
<feature type="transmembrane region" description="Helical" evidence="2">
    <location>
        <begin position="171"/>
        <end position="194"/>
    </location>
</feature>
<dbReference type="Proteomes" id="UP001220964">
    <property type="component" value="Unassembled WGS sequence"/>
</dbReference>
<keyword evidence="2" id="KW-0812">Transmembrane</keyword>
<dbReference type="RefSeq" id="WP_275569199.1">
    <property type="nucleotide sequence ID" value="NZ_JARGYC010000074.1"/>
</dbReference>
<feature type="transmembrane region" description="Helical" evidence="2">
    <location>
        <begin position="147"/>
        <end position="165"/>
    </location>
</feature>
<feature type="transmembrane region" description="Helical" evidence="2">
    <location>
        <begin position="201"/>
        <end position="221"/>
    </location>
</feature>
<feature type="transmembrane region" description="Helical" evidence="2">
    <location>
        <begin position="227"/>
        <end position="249"/>
    </location>
</feature>
<evidence type="ECO:0000313" key="4">
    <source>
        <dbReference type="Proteomes" id="UP001220964"/>
    </source>
</evidence>
<proteinExistence type="predicted"/>
<accession>A0AAE3NW22</accession>